<accession>A0A6N2MZG3</accession>
<keyword evidence="1" id="KW-0472">Membrane</keyword>
<dbReference type="AlphaFoldDB" id="A0A6N2MZG3"/>
<proteinExistence type="predicted"/>
<feature type="transmembrane region" description="Helical" evidence="1">
    <location>
        <begin position="52"/>
        <end position="69"/>
    </location>
</feature>
<keyword evidence="1" id="KW-0812">Transmembrane</keyword>
<evidence type="ECO:0000313" key="2">
    <source>
        <dbReference type="EMBL" id="VFU57837.1"/>
    </source>
</evidence>
<protein>
    <submittedName>
        <fullName evidence="2">Uncharacterized protein</fullName>
    </submittedName>
</protein>
<keyword evidence="1" id="KW-1133">Transmembrane helix</keyword>
<sequence>MDCKLISLSLAGNTTLIDCSSPKTRKQIAEIRNKTADREENWKAFKKRWKSCTLLAAVLNFTLLLPLFFD</sequence>
<reference evidence="2" key="1">
    <citation type="submission" date="2019-03" db="EMBL/GenBank/DDBJ databases">
        <authorList>
            <person name="Mank J."/>
            <person name="Almeida P."/>
        </authorList>
    </citation>
    <scope>NUCLEOTIDE SEQUENCE</scope>
    <source>
        <strain evidence="2">78183</strain>
    </source>
</reference>
<dbReference type="EMBL" id="CAADRP010001963">
    <property type="protein sequence ID" value="VFU57837.1"/>
    <property type="molecule type" value="Genomic_DNA"/>
</dbReference>
<gene>
    <name evidence="2" type="ORF">SVIM_LOCUS418982</name>
</gene>
<organism evidence="2">
    <name type="scientific">Salix viminalis</name>
    <name type="common">Common osier</name>
    <name type="synonym">Basket willow</name>
    <dbReference type="NCBI Taxonomy" id="40686"/>
    <lineage>
        <taxon>Eukaryota</taxon>
        <taxon>Viridiplantae</taxon>
        <taxon>Streptophyta</taxon>
        <taxon>Embryophyta</taxon>
        <taxon>Tracheophyta</taxon>
        <taxon>Spermatophyta</taxon>
        <taxon>Magnoliopsida</taxon>
        <taxon>eudicotyledons</taxon>
        <taxon>Gunneridae</taxon>
        <taxon>Pentapetalae</taxon>
        <taxon>rosids</taxon>
        <taxon>fabids</taxon>
        <taxon>Malpighiales</taxon>
        <taxon>Salicaceae</taxon>
        <taxon>Saliceae</taxon>
        <taxon>Salix</taxon>
    </lineage>
</organism>
<evidence type="ECO:0000256" key="1">
    <source>
        <dbReference type="SAM" id="Phobius"/>
    </source>
</evidence>
<name>A0A6N2MZG3_SALVM</name>